<name>A0A6J5NZ95_9CAUD</name>
<accession>A0A6J5NZ95</accession>
<dbReference type="Pfam" id="PF00112">
    <property type="entry name" value="Peptidase_C1"/>
    <property type="match status" value="1"/>
</dbReference>
<sequence length="266" mass="29282">MSNQYTDHTGTVRNLGSFTIPEGFVSSFPPYGSEPEQPLFSEDEIKKIITAPDRIDREVLIPFEKYGSNQYSTSACNGHAGAGVVTDIRVISGKDDGWCGSGAYVYSKINGNRDQGSNLEDGMIQIGEGGVCSVTTVPYDKIFTRMYPKSADEEAAKHKGLKAYRAKTIQGWESGLAAGHMGVCAVMAGTNFDRFTDGVAGVVNGSGNHAVRCQDIRWRNGEFQYLMCNSWGIQWGRKGKIWITRAHIRQTFSRHVFYLVPSAQDL</sequence>
<dbReference type="GO" id="GO:0001897">
    <property type="term" value="P:symbiont-mediated cytolysis of host cell"/>
    <property type="evidence" value="ECO:0007669"/>
    <property type="project" value="UniProtKB-ARBA"/>
</dbReference>
<dbReference type="InterPro" id="IPR000668">
    <property type="entry name" value="Peptidase_C1A_C"/>
</dbReference>
<proteinExistence type="predicted"/>
<feature type="domain" description="Peptidase C1A papain C-terminal" evidence="1">
    <location>
        <begin position="119"/>
        <end position="247"/>
    </location>
</feature>
<dbReference type="SUPFAM" id="SSF54001">
    <property type="entry name" value="Cysteine proteinases"/>
    <property type="match status" value="1"/>
</dbReference>
<organism evidence="2">
    <name type="scientific">uncultured Caudovirales phage</name>
    <dbReference type="NCBI Taxonomy" id="2100421"/>
    <lineage>
        <taxon>Viruses</taxon>
        <taxon>Duplodnaviria</taxon>
        <taxon>Heunggongvirae</taxon>
        <taxon>Uroviricota</taxon>
        <taxon>Caudoviricetes</taxon>
        <taxon>Peduoviridae</taxon>
        <taxon>Maltschvirus</taxon>
        <taxon>Maltschvirus maltsch</taxon>
    </lineage>
</organism>
<evidence type="ECO:0000313" key="2">
    <source>
        <dbReference type="EMBL" id="CAB4162551.1"/>
    </source>
</evidence>
<dbReference type="GO" id="GO:0008234">
    <property type="term" value="F:cysteine-type peptidase activity"/>
    <property type="evidence" value="ECO:0007669"/>
    <property type="project" value="InterPro"/>
</dbReference>
<evidence type="ECO:0000259" key="1">
    <source>
        <dbReference type="Pfam" id="PF00112"/>
    </source>
</evidence>
<dbReference type="InterPro" id="IPR038765">
    <property type="entry name" value="Papain-like_cys_pep_sf"/>
</dbReference>
<protein>
    <submittedName>
        <fullName evidence="2">Peptidase C1A, papain C-terminal</fullName>
    </submittedName>
</protein>
<reference evidence="2" key="1">
    <citation type="submission" date="2020-04" db="EMBL/GenBank/DDBJ databases">
        <authorList>
            <person name="Chiriac C."/>
            <person name="Salcher M."/>
            <person name="Ghai R."/>
            <person name="Kavagutti S V."/>
        </authorList>
    </citation>
    <scope>NUCLEOTIDE SEQUENCE</scope>
</reference>
<dbReference type="Gene3D" id="3.90.70.10">
    <property type="entry name" value="Cysteine proteinases"/>
    <property type="match status" value="1"/>
</dbReference>
<dbReference type="GO" id="GO:0006508">
    <property type="term" value="P:proteolysis"/>
    <property type="evidence" value="ECO:0007669"/>
    <property type="project" value="InterPro"/>
</dbReference>
<gene>
    <name evidence="2" type="ORF">UFOVP785_56</name>
</gene>
<dbReference type="EMBL" id="LR796736">
    <property type="protein sequence ID" value="CAB4162551.1"/>
    <property type="molecule type" value="Genomic_DNA"/>
</dbReference>